<dbReference type="AlphaFoldDB" id="A0A8S2W2K0"/>
<dbReference type="GO" id="GO:0005858">
    <property type="term" value="C:axonemal dynein complex"/>
    <property type="evidence" value="ECO:0007669"/>
    <property type="project" value="TreeGrafter"/>
</dbReference>
<feature type="non-terminal residue" evidence="2">
    <location>
        <position position="72"/>
    </location>
</feature>
<name>A0A8S2W2K0_9BILA</name>
<dbReference type="PANTHER" id="PTHR46532:SF13">
    <property type="entry name" value="CYTOPLASMIC DYNEIN 1 HEAVY CHAIN 1"/>
    <property type="match status" value="1"/>
</dbReference>
<protein>
    <recommendedName>
        <fullName evidence="1">Dynein heavy chain tail domain-containing protein</fullName>
    </recommendedName>
</protein>
<reference evidence="2" key="1">
    <citation type="submission" date="2021-02" db="EMBL/GenBank/DDBJ databases">
        <authorList>
            <person name="Nowell W R."/>
        </authorList>
    </citation>
    <scope>NUCLEOTIDE SEQUENCE</scope>
</reference>
<feature type="domain" description="Dynein heavy chain tail" evidence="1">
    <location>
        <begin position="1"/>
        <end position="72"/>
    </location>
</feature>
<feature type="non-terminal residue" evidence="2">
    <location>
        <position position="1"/>
    </location>
</feature>
<dbReference type="EMBL" id="CAJOBJ010061878">
    <property type="protein sequence ID" value="CAF4421170.1"/>
    <property type="molecule type" value="Genomic_DNA"/>
</dbReference>
<organism evidence="2 3">
    <name type="scientific">Rotaria magnacalcarata</name>
    <dbReference type="NCBI Taxonomy" id="392030"/>
    <lineage>
        <taxon>Eukaryota</taxon>
        <taxon>Metazoa</taxon>
        <taxon>Spiralia</taxon>
        <taxon>Gnathifera</taxon>
        <taxon>Rotifera</taxon>
        <taxon>Eurotatoria</taxon>
        <taxon>Bdelloidea</taxon>
        <taxon>Philodinida</taxon>
        <taxon>Philodinidae</taxon>
        <taxon>Rotaria</taxon>
    </lineage>
</organism>
<dbReference type="GO" id="GO:0045505">
    <property type="term" value="F:dynein intermediate chain binding"/>
    <property type="evidence" value="ECO:0007669"/>
    <property type="project" value="InterPro"/>
</dbReference>
<dbReference type="Pfam" id="PF08385">
    <property type="entry name" value="DHC_N1"/>
    <property type="match status" value="1"/>
</dbReference>
<evidence type="ECO:0000313" key="2">
    <source>
        <dbReference type="EMBL" id="CAF4421170.1"/>
    </source>
</evidence>
<sequence length="72" mass="8478">YAKILQQYSKDVDLVAKIYQKYSSEPPIQRDLPPVAGRIIWARQLYKRLQEPMNIFVANKTILQYPDAKKII</sequence>
<dbReference type="Proteomes" id="UP000681720">
    <property type="component" value="Unassembled WGS sequence"/>
</dbReference>
<proteinExistence type="predicted"/>
<dbReference type="InterPro" id="IPR026983">
    <property type="entry name" value="DHC"/>
</dbReference>
<comment type="caution">
    <text evidence="2">The sequence shown here is derived from an EMBL/GenBank/DDBJ whole genome shotgun (WGS) entry which is preliminary data.</text>
</comment>
<accession>A0A8S2W2K0</accession>
<dbReference type="GO" id="GO:0051959">
    <property type="term" value="F:dynein light intermediate chain binding"/>
    <property type="evidence" value="ECO:0007669"/>
    <property type="project" value="InterPro"/>
</dbReference>
<dbReference type="InterPro" id="IPR013594">
    <property type="entry name" value="Dynein_heavy_tail"/>
</dbReference>
<gene>
    <name evidence="2" type="ORF">GIL414_LOCUS31104</name>
</gene>
<evidence type="ECO:0000313" key="3">
    <source>
        <dbReference type="Proteomes" id="UP000681720"/>
    </source>
</evidence>
<dbReference type="PANTHER" id="PTHR46532">
    <property type="entry name" value="MALE FERTILITY FACTOR KL5"/>
    <property type="match status" value="1"/>
</dbReference>
<dbReference type="GO" id="GO:0007018">
    <property type="term" value="P:microtubule-based movement"/>
    <property type="evidence" value="ECO:0007669"/>
    <property type="project" value="InterPro"/>
</dbReference>
<evidence type="ECO:0000259" key="1">
    <source>
        <dbReference type="Pfam" id="PF08385"/>
    </source>
</evidence>